<dbReference type="SMART" id="SM00861">
    <property type="entry name" value="Transket_pyr"/>
    <property type="match status" value="1"/>
</dbReference>
<comment type="cofactor">
    <cofactor evidence="1">
        <name>Ca(2+)</name>
        <dbReference type="ChEBI" id="CHEBI:29108"/>
    </cofactor>
</comment>
<feature type="domain" description="Transketolase-like pyrimidine-binding" evidence="12">
    <location>
        <begin position="303"/>
        <end position="467"/>
    </location>
</feature>
<dbReference type="GO" id="GO:0005737">
    <property type="term" value="C:cytoplasm"/>
    <property type="evidence" value="ECO:0007669"/>
    <property type="project" value="UniProtKB-ARBA"/>
</dbReference>
<evidence type="ECO:0000256" key="7">
    <source>
        <dbReference type="ARBA" id="ARBA00022679"/>
    </source>
</evidence>
<dbReference type="InterPro" id="IPR005475">
    <property type="entry name" value="Transketolase-like_Pyr-bd"/>
</dbReference>
<dbReference type="InterPro" id="IPR009014">
    <property type="entry name" value="Transketo_C/PFOR_II"/>
</dbReference>
<evidence type="ECO:0000256" key="3">
    <source>
        <dbReference type="ARBA" id="ARBA00001946"/>
    </source>
</evidence>
<dbReference type="Pfam" id="PF02780">
    <property type="entry name" value="Transketolase_C"/>
    <property type="match status" value="1"/>
</dbReference>
<dbReference type="EMBL" id="JPGN01000009">
    <property type="protein sequence ID" value="KFI20752.1"/>
    <property type="molecule type" value="Genomic_DNA"/>
</dbReference>
<evidence type="ECO:0000313" key="14">
    <source>
        <dbReference type="Proteomes" id="UP000028839"/>
    </source>
</evidence>
<dbReference type="InterPro" id="IPR051424">
    <property type="entry name" value="Transketolase-like"/>
</dbReference>
<dbReference type="Pfam" id="PF00456">
    <property type="entry name" value="Transketolase_N"/>
    <property type="match status" value="1"/>
</dbReference>
<dbReference type="AlphaFoldDB" id="A0A0E2ZQZ9"/>
<sequence>MMKSLQNTAQQLRRLVIRMTTEAGSGHPTSCLSCAEIVAALFFHEMRWDPSDPKARNVDTFILSKGHAAPILWAALWEAKAIHEDPLSLRKLDSSLEGHPTPNNPWVKVATGSLGQGLAAANGIALANRLDGIDARIYCLLGDGECSEGSVWEAAQFASLNHLSNLVAIVDVNALAQSGPAPYQHDIEVFSRRFQSFGWETITIDGHDLGAILSALEQAKKTGPTAIIAKTEKGKGVSFLEGKEGWHGKPLSQEEMEKALAELGEDQAVAPLEPRRVGHYTPPPQQKKPTPALAVDYALGDQAATRDGFGNALKKLGELLPELVVLDGDVKNSTRTEYFAEAYPDRFFESYIAEQNMAGTALGLAAYGKIACATSFACFLSRAYDFIRMAGHSRPSHLIFCGSHAGVSIGKDGPSQMGLEDLAMFRAVSGSTILYPCDGVSAERLTQQVTKAQGIVYIRTTRGKTPVIYANDEEFPVGGSKTLCASKEDKFTIIAAGITVHEALAAYEELKSKEILVRIIDAYSIKPLDQETLAKAAHETQGIITVEDHWIDGGLGDAVAATVSALAPVHRLAITAEPRSGKPEELLERYGISQQAITRKILELMD</sequence>
<keyword evidence="9" id="KW-0106">Calcium</keyword>
<dbReference type="InterPro" id="IPR033248">
    <property type="entry name" value="Transketolase_C"/>
</dbReference>
<dbReference type="Gene3D" id="3.40.50.920">
    <property type="match status" value="1"/>
</dbReference>
<comment type="similarity">
    <text evidence="5">Belongs to the transketolase family.</text>
</comment>
<evidence type="ECO:0000256" key="5">
    <source>
        <dbReference type="ARBA" id="ARBA00007131"/>
    </source>
</evidence>
<dbReference type="GO" id="GO:0030976">
    <property type="term" value="F:thiamine pyrophosphate binding"/>
    <property type="evidence" value="ECO:0007669"/>
    <property type="project" value="TreeGrafter"/>
</dbReference>
<dbReference type="OrthoDB" id="140919at2"/>
<comment type="cofactor">
    <cofactor evidence="4">
        <name>thiamine diphosphate</name>
        <dbReference type="ChEBI" id="CHEBI:58937"/>
    </cofactor>
</comment>
<evidence type="ECO:0000256" key="8">
    <source>
        <dbReference type="ARBA" id="ARBA00022723"/>
    </source>
</evidence>
<protein>
    <submittedName>
        <fullName evidence="13">Transketolase</fullName>
    </submittedName>
</protein>
<dbReference type="PANTHER" id="PTHR43195:SF1">
    <property type="entry name" value="FI06132P-RELATED"/>
    <property type="match status" value="1"/>
</dbReference>
<name>A0A0E2ZQZ9_9GAMM</name>
<dbReference type="SUPFAM" id="SSF52518">
    <property type="entry name" value="Thiamin diphosphate-binding fold (THDP-binding)"/>
    <property type="match status" value="2"/>
</dbReference>
<evidence type="ECO:0000256" key="4">
    <source>
        <dbReference type="ARBA" id="ARBA00001964"/>
    </source>
</evidence>
<evidence type="ECO:0000256" key="1">
    <source>
        <dbReference type="ARBA" id="ARBA00001913"/>
    </source>
</evidence>
<evidence type="ECO:0000256" key="11">
    <source>
        <dbReference type="ARBA" id="ARBA00023052"/>
    </source>
</evidence>
<evidence type="ECO:0000259" key="12">
    <source>
        <dbReference type="SMART" id="SM00861"/>
    </source>
</evidence>
<comment type="cofactor">
    <cofactor evidence="2">
        <name>Mn(2+)</name>
        <dbReference type="ChEBI" id="CHEBI:29035"/>
    </cofactor>
</comment>
<reference evidence="13 14" key="1">
    <citation type="submission" date="2014-07" db="EMBL/GenBank/DDBJ databases">
        <title>Comparative analysis of Nitrosococcus oceani genome inventories of strains from Pacific and Atlantic gyres.</title>
        <authorList>
            <person name="Lim C.K."/>
            <person name="Wang L."/>
            <person name="Sayavedra-Soto L.A."/>
            <person name="Klotz M.G."/>
        </authorList>
    </citation>
    <scope>NUCLEOTIDE SEQUENCE [LARGE SCALE GENOMIC DNA]</scope>
    <source>
        <strain evidence="13 14">C-27</strain>
    </source>
</reference>
<dbReference type="GO" id="GO:0046872">
    <property type="term" value="F:metal ion binding"/>
    <property type="evidence" value="ECO:0007669"/>
    <property type="project" value="UniProtKB-KW"/>
</dbReference>
<proteinExistence type="inferred from homology"/>
<dbReference type="InterPro" id="IPR029061">
    <property type="entry name" value="THDP-binding"/>
</dbReference>
<dbReference type="CDD" id="cd02012">
    <property type="entry name" value="TPP_TK"/>
    <property type="match status" value="1"/>
</dbReference>
<dbReference type="HOGENOM" id="CLU_009227_3_0_6"/>
<keyword evidence="11" id="KW-0786">Thiamine pyrophosphate</keyword>
<dbReference type="Pfam" id="PF02779">
    <property type="entry name" value="Transket_pyr"/>
    <property type="match status" value="1"/>
</dbReference>
<organism evidence="13 14">
    <name type="scientific">Nitrosococcus oceani C-27</name>
    <dbReference type="NCBI Taxonomy" id="314279"/>
    <lineage>
        <taxon>Bacteria</taxon>
        <taxon>Pseudomonadati</taxon>
        <taxon>Pseudomonadota</taxon>
        <taxon>Gammaproteobacteria</taxon>
        <taxon>Chromatiales</taxon>
        <taxon>Chromatiaceae</taxon>
        <taxon>Nitrosococcus</taxon>
    </lineage>
</organism>
<keyword evidence="7" id="KW-0808">Transferase</keyword>
<dbReference type="NCBIfam" id="NF004559">
    <property type="entry name" value="PRK05899.2-5"/>
    <property type="match status" value="1"/>
</dbReference>
<dbReference type="CDD" id="cd07033">
    <property type="entry name" value="TPP_PYR_DXS_TK_like"/>
    <property type="match status" value="1"/>
</dbReference>
<comment type="caution">
    <text evidence="13">The sequence shown here is derived from an EMBL/GenBank/DDBJ whole genome shotgun (WGS) entry which is preliminary data.</text>
</comment>
<keyword evidence="10" id="KW-0460">Magnesium</keyword>
<evidence type="ECO:0000256" key="9">
    <source>
        <dbReference type="ARBA" id="ARBA00022837"/>
    </source>
</evidence>
<dbReference type="SUPFAM" id="SSF52922">
    <property type="entry name" value="TK C-terminal domain-like"/>
    <property type="match status" value="1"/>
</dbReference>
<comment type="cofactor">
    <cofactor evidence="3">
        <name>Mg(2+)</name>
        <dbReference type="ChEBI" id="CHEBI:18420"/>
    </cofactor>
</comment>
<gene>
    <name evidence="13" type="ORF">IB75_01375</name>
</gene>
<dbReference type="GO" id="GO:0004802">
    <property type="term" value="F:transketolase activity"/>
    <property type="evidence" value="ECO:0007669"/>
    <property type="project" value="TreeGrafter"/>
</dbReference>
<dbReference type="PANTHER" id="PTHR43195">
    <property type="entry name" value="TRANSKETOLASE"/>
    <property type="match status" value="1"/>
</dbReference>
<evidence type="ECO:0000313" key="13">
    <source>
        <dbReference type="EMBL" id="KFI20752.1"/>
    </source>
</evidence>
<dbReference type="Gene3D" id="3.40.50.970">
    <property type="match status" value="2"/>
</dbReference>
<dbReference type="FunFam" id="3.40.50.970:FF:000129">
    <property type="entry name" value="Transketolase"/>
    <property type="match status" value="1"/>
</dbReference>
<dbReference type="InterPro" id="IPR005474">
    <property type="entry name" value="Transketolase_N"/>
</dbReference>
<comment type="subunit">
    <text evidence="6">Homodimer.</text>
</comment>
<keyword evidence="8" id="KW-0479">Metal-binding</keyword>
<accession>A0A0E2ZQZ9</accession>
<evidence type="ECO:0000256" key="6">
    <source>
        <dbReference type="ARBA" id="ARBA00011738"/>
    </source>
</evidence>
<evidence type="ECO:0000256" key="10">
    <source>
        <dbReference type="ARBA" id="ARBA00022842"/>
    </source>
</evidence>
<dbReference type="Proteomes" id="UP000028839">
    <property type="component" value="Unassembled WGS sequence"/>
</dbReference>
<evidence type="ECO:0000256" key="2">
    <source>
        <dbReference type="ARBA" id="ARBA00001936"/>
    </source>
</evidence>